<protein>
    <submittedName>
        <fullName evidence="2">Uncharacterized protein</fullName>
    </submittedName>
</protein>
<organism evidence="2 3">
    <name type="scientific">Canavalia gladiata</name>
    <name type="common">Sword bean</name>
    <name type="synonym">Dolichos gladiatus</name>
    <dbReference type="NCBI Taxonomy" id="3824"/>
    <lineage>
        <taxon>Eukaryota</taxon>
        <taxon>Viridiplantae</taxon>
        <taxon>Streptophyta</taxon>
        <taxon>Embryophyta</taxon>
        <taxon>Tracheophyta</taxon>
        <taxon>Spermatophyta</taxon>
        <taxon>Magnoliopsida</taxon>
        <taxon>eudicotyledons</taxon>
        <taxon>Gunneridae</taxon>
        <taxon>Pentapetalae</taxon>
        <taxon>rosids</taxon>
        <taxon>fabids</taxon>
        <taxon>Fabales</taxon>
        <taxon>Fabaceae</taxon>
        <taxon>Papilionoideae</taxon>
        <taxon>50 kb inversion clade</taxon>
        <taxon>NPAAA clade</taxon>
        <taxon>indigoferoid/millettioid clade</taxon>
        <taxon>Phaseoleae</taxon>
        <taxon>Canavalia</taxon>
    </lineage>
</organism>
<dbReference type="EMBL" id="JAYMYQ010000004">
    <property type="protein sequence ID" value="KAK7338378.1"/>
    <property type="molecule type" value="Genomic_DNA"/>
</dbReference>
<dbReference type="Proteomes" id="UP001367508">
    <property type="component" value="Unassembled WGS sequence"/>
</dbReference>
<keyword evidence="3" id="KW-1185">Reference proteome</keyword>
<reference evidence="2 3" key="1">
    <citation type="submission" date="2024-01" db="EMBL/GenBank/DDBJ databases">
        <title>The genomes of 5 underutilized Papilionoideae crops provide insights into root nodulation and disease resistanc.</title>
        <authorList>
            <person name="Jiang F."/>
        </authorList>
    </citation>
    <scope>NUCLEOTIDE SEQUENCE [LARGE SCALE GENOMIC DNA]</scope>
    <source>
        <strain evidence="2">LVBAO_FW01</strain>
        <tissue evidence="2">Leaves</tissue>
    </source>
</reference>
<dbReference type="AlphaFoldDB" id="A0AAN9LRR0"/>
<comment type="caution">
    <text evidence="2">The sequence shown here is derived from an EMBL/GenBank/DDBJ whole genome shotgun (WGS) entry which is preliminary data.</text>
</comment>
<proteinExistence type="predicted"/>
<feature type="compositionally biased region" description="Acidic residues" evidence="1">
    <location>
        <begin position="27"/>
        <end position="44"/>
    </location>
</feature>
<sequence>MYHFWDITDSGANQHPSTKSSLISIDDNSEDDSEDDSDFDEEDKDKDQLMACLEVLQKLEDIDGVSFAKAVILLKEDPLWRDGVYGIIS</sequence>
<feature type="compositionally biased region" description="Polar residues" evidence="1">
    <location>
        <begin position="10"/>
        <end position="19"/>
    </location>
</feature>
<accession>A0AAN9LRR0</accession>
<evidence type="ECO:0000313" key="3">
    <source>
        <dbReference type="Proteomes" id="UP001367508"/>
    </source>
</evidence>
<gene>
    <name evidence="2" type="ORF">VNO77_18985</name>
</gene>
<evidence type="ECO:0000313" key="2">
    <source>
        <dbReference type="EMBL" id="KAK7338378.1"/>
    </source>
</evidence>
<evidence type="ECO:0000256" key="1">
    <source>
        <dbReference type="SAM" id="MobiDB-lite"/>
    </source>
</evidence>
<feature type="region of interest" description="Disordered" evidence="1">
    <location>
        <begin position="1"/>
        <end position="44"/>
    </location>
</feature>
<name>A0AAN9LRR0_CANGL</name>